<name>A0A7J0GU08_9ERIC</name>
<comment type="caution">
    <text evidence="2">The sequence shown here is derived from an EMBL/GenBank/DDBJ whole genome shotgun (WGS) entry which is preliminary data.</text>
</comment>
<dbReference type="GO" id="GO:0005840">
    <property type="term" value="C:ribosome"/>
    <property type="evidence" value="ECO:0007669"/>
    <property type="project" value="UniProtKB-KW"/>
</dbReference>
<evidence type="ECO:0000313" key="3">
    <source>
        <dbReference type="Proteomes" id="UP000585474"/>
    </source>
</evidence>
<feature type="region of interest" description="Disordered" evidence="1">
    <location>
        <begin position="192"/>
        <end position="213"/>
    </location>
</feature>
<reference evidence="2 3" key="1">
    <citation type="submission" date="2019-07" db="EMBL/GenBank/DDBJ databases">
        <title>De Novo Assembly of kiwifruit Actinidia rufa.</title>
        <authorList>
            <person name="Sugita-Konishi S."/>
            <person name="Sato K."/>
            <person name="Mori E."/>
            <person name="Abe Y."/>
            <person name="Kisaki G."/>
            <person name="Hamano K."/>
            <person name="Suezawa K."/>
            <person name="Otani M."/>
            <person name="Fukuda T."/>
            <person name="Manabe T."/>
            <person name="Gomi K."/>
            <person name="Tabuchi M."/>
            <person name="Akimitsu K."/>
            <person name="Kataoka I."/>
        </authorList>
    </citation>
    <scope>NUCLEOTIDE SEQUENCE [LARGE SCALE GENOMIC DNA]</scope>
    <source>
        <strain evidence="3">cv. Fuchu</strain>
    </source>
</reference>
<feature type="compositionally biased region" description="Polar residues" evidence="1">
    <location>
        <begin position="192"/>
        <end position="202"/>
    </location>
</feature>
<evidence type="ECO:0000256" key="1">
    <source>
        <dbReference type="SAM" id="MobiDB-lite"/>
    </source>
</evidence>
<keyword evidence="2" id="KW-0689">Ribosomal protein</keyword>
<organism evidence="2 3">
    <name type="scientific">Actinidia rufa</name>
    <dbReference type="NCBI Taxonomy" id="165716"/>
    <lineage>
        <taxon>Eukaryota</taxon>
        <taxon>Viridiplantae</taxon>
        <taxon>Streptophyta</taxon>
        <taxon>Embryophyta</taxon>
        <taxon>Tracheophyta</taxon>
        <taxon>Spermatophyta</taxon>
        <taxon>Magnoliopsida</taxon>
        <taxon>eudicotyledons</taxon>
        <taxon>Gunneridae</taxon>
        <taxon>Pentapetalae</taxon>
        <taxon>asterids</taxon>
        <taxon>Ericales</taxon>
        <taxon>Actinidiaceae</taxon>
        <taxon>Actinidia</taxon>
    </lineage>
</organism>
<gene>
    <name evidence="2" type="ORF">Acr_24g0005150</name>
</gene>
<protein>
    <submittedName>
        <fullName evidence="2">Ribosomal protein S17</fullName>
    </submittedName>
</protein>
<dbReference type="OrthoDB" id="1748457at2759"/>
<keyword evidence="3" id="KW-1185">Reference proteome</keyword>
<keyword evidence="2" id="KW-0687">Ribonucleoprotein</keyword>
<proteinExistence type="predicted"/>
<dbReference type="AlphaFoldDB" id="A0A7J0GU08"/>
<accession>A0A7J0GU08</accession>
<dbReference type="EMBL" id="BJWL01000024">
    <property type="protein sequence ID" value="GFZ14325.1"/>
    <property type="molecule type" value="Genomic_DNA"/>
</dbReference>
<evidence type="ECO:0000313" key="2">
    <source>
        <dbReference type="EMBL" id="GFZ14325.1"/>
    </source>
</evidence>
<sequence>MDDLVEIVVSSLDELIEKSLKSFAILRAVPFLLVEDTLPPLVALLGISSHGGRSVVLSLRLLKESSPGEEDPEARSACLTSSSNQENISIRDMRSALLELDIVANLDLVVEVMGLELLLLPDPAFVLGVWGKERDLDGHGLVIGGAYNDFMAWIRKKVVESAADAMENMDKEEEVGEFVPLYSSRVNGMECSNSVTHQPTTSSEKRKEKKKAKAANTLVERLTNFAAKLCHVMNKADRRMGYVHDLSAARKASMLCYLNSHCAQIIGSVQLI</sequence>
<dbReference type="Proteomes" id="UP000585474">
    <property type="component" value="Unassembled WGS sequence"/>
</dbReference>